<feature type="compositionally biased region" description="Basic and acidic residues" evidence="1">
    <location>
        <begin position="180"/>
        <end position="199"/>
    </location>
</feature>
<comment type="caution">
    <text evidence="2">The sequence shown here is derived from an EMBL/GenBank/DDBJ whole genome shotgun (WGS) entry which is preliminary data.</text>
</comment>
<feature type="compositionally biased region" description="Basic and acidic residues" evidence="1">
    <location>
        <begin position="149"/>
        <end position="163"/>
    </location>
</feature>
<gene>
    <name evidence="2" type="ORF">GBAR_LOCUS3467</name>
</gene>
<dbReference type="EMBL" id="CASHTH010000494">
    <property type="protein sequence ID" value="CAI8002692.1"/>
    <property type="molecule type" value="Genomic_DNA"/>
</dbReference>
<feature type="region of interest" description="Disordered" evidence="1">
    <location>
        <begin position="147"/>
        <end position="229"/>
    </location>
</feature>
<sequence length="229" mass="23688">MAGTEVMMGVGAGIKDPLPTEKSPGDHIQTPEKRPDKSQSLDSRSSHTDDDKTTDSPSKNKTGTPKKSDVARNVFAGARPSPKKNPWTRNPPSEGGGKEGTREGGTGGGVALVGSEVTDEGKGIEIPKGELIEGAEIVGSWPALGEVAQKARKDSEKENKPLVRGESGGGGEEGEGGKVAGKEKRGEGGSRPLSRDATLRRPAPTRGLDSCVRSGEREREEGASGANVG</sequence>
<keyword evidence="3" id="KW-1185">Reference proteome</keyword>
<evidence type="ECO:0000256" key="1">
    <source>
        <dbReference type="SAM" id="MobiDB-lite"/>
    </source>
</evidence>
<name>A0AA35W6T9_GEOBA</name>
<accession>A0AA35W6T9</accession>
<dbReference type="AlphaFoldDB" id="A0AA35W6T9"/>
<feature type="region of interest" description="Disordered" evidence="1">
    <location>
        <begin position="1"/>
        <end position="125"/>
    </location>
</feature>
<feature type="compositionally biased region" description="Basic and acidic residues" evidence="1">
    <location>
        <begin position="23"/>
        <end position="54"/>
    </location>
</feature>
<evidence type="ECO:0000313" key="2">
    <source>
        <dbReference type="EMBL" id="CAI8002692.1"/>
    </source>
</evidence>
<proteinExistence type="predicted"/>
<dbReference type="Proteomes" id="UP001174909">
    <property type="component" value="Unassembled WGS sequence"/>
</dbReference>
<organism evidence="2 3">
    <name type="scientific">Geodia barretti</name>
    <name type="common">Barrett's horny sponge</name>
    <dbReference type="NCBI Taxonomy" id="519541"/>
    <lineage>
        <taxon>Eukaryota</taxon>
        <taxon>Metazoa</taxon>
        <taxon>Porifera</taxon>
        <taxon>Demospongiae</taxon>
        <taxon>Heteroscleromorpha</taxon>
        <taxon>Tetractinellida</taxon>
        <taxon>Astrophorina</taxon>
        <taxon>Geodiidae</taxon>
        <taxon>Geodia</taxon>
    </lineage>
</organism>
<protein>
    <submittedName>
        <fullName evidence="2">Uncharacterized protein</fullName>
    </submittedName>
</protein>
<evidence type="ECO:0000313" key="3">
    <source>
        <dbReference type="Proteomes" id="UP001174909"/>
    </source>
</evidence>
<reference evidence="2" key="1">
    <citation type="submission" date="2023-03" db="EMBL/GenBank/DDBJ databases">
        <authorList>
            <person name="Steffen K."/>
            <person name="Cardenas P."/>
        </authorList>
    </citation>
    <scope>NUCLEOTIDE SEQUENCE</scope>
</reference>